<evidence type="ECO:0000256" key="2">
    <source>
        <dbReference type="ARBA" id="ARBA00010480"/>
    </source>
</evidence>
<dbReference type="PANTHER" id="PTHR43532:SF1">
    <property type="entry name" value="GLUCOSE-1-PHOSPHATE THYMIDYLYLTRANSFERASE 1"/>
    <property type="match status" value="1"/>
</dbReference>
<dbReference type="PANTHER" id="PTHR43532">
    <property type="entry name" value="GLUCOSE-1-PHOSPHATE THYMIDYLYLTRANSFERASE"/>
    <property type="match status" value="1"/>
</dbReference>
<keyword evidence="5 9" id="KW-0548">Nucleotidyltransferase</keyword>
<gene>
    <name evidence="11" type="primary">rfbA</name>
    <name evidence="11" type="ORF">HPS56_11375</name>
</gene>
<sequence length="302" mass="33595">MKGIVLAGGSGTRLYPITKGISKQLIPVFDKPMIYYPISVLMLAGIREILIISTPADLPGFERLLGDGSRFGVSFEYAEQPSPDGLAQAFIIGEKFIGDECACLVLGDNIFYGAGLNQMLSKAVEDAEKNHKATVFGYRVSDPERYGVAEFDSKGNCLSIEEKPERPRSSYAVVGLYFYPNKVVEIAKNIKPSARGELEITTVNQEFLKCRELRVQTMARGFAWLDTGTHDSLSEASTFIEVLEKRQGLKVACLEGIAYRQGWITAEELREAAMPMMKNDYGRYLISILDEGIDTLKRNLEY</sequence>
<dbReference type="GO" id="GO:0008879">
    <property type="term" value="F:glucose-1-phosphate thymidylyltransferase activity"/>
    <property type="evidence" value="ECO:0007669"/>
    <property type="project" value="UniProtKB-EC"/>
</dbReference>
<dbReference type="InterPro" id="IPR029044">
    <property type="entry name" value="Nucleotide-diphossugar_trans"/>
</dbReference>
<comment type="cofactor">
    <cofactor evidence="1">
        <name>Mg(2+)</name>
        <dbReference type="ChEBI" id="CHEBI:18420"/>
    </cofactor>
</comment>
<dbReference type="NCBIfam" id="TIGR01207">
    <property type="entry name" value="rmlA"/>
    <property type="match status" value="1"/>
</dbReference>
<evidence type="ECO:0000256" key="9">
    <source>
        <dbReference type="RuleBase" id="RU003706"/>
    </source>
</evidence>
<dbReference type="Proteomes" id="UP000714420">
    <property type="component" value="Unassembled WGS sequence"/>
</dbReference>
<dbReference type="Gene3D" id="3.90.550.10">
    <property type="entry name" value="Spore Coat Polysaccharide Biosynthesis Protein SpsA, Chain A"/>
    <property type="match status" value="1"/>
</dbReference>
<proteinExistence type="inferred from homology"/>
<feature type="domain" description="Nucleotidyl transferase" evidence="10">
    <location>
        <begin position="2"/>
        <end position="241"/>
    </location>
</feature>
<accession>A0ABX2AP15</accession>
<evidence type="ECO:0000256" key="4">
    <source>
        <dbReference type="ARBA" id="ARBA00022679"/>
    </source>
</evidence>
<keyword evidence="12" id="KW-1185">Reference proteome</keyword>
<protein>
    <recommendedName>
        <fullName evidence="3 9">Glucose-1-phosphate thymidylyltransferase</fullName>
        <ecNumber evidence="3 9">2.7.7.24</ecNumber>
    </recommendedName>
</protein>
<reference evidence="11 12" key="1">
    <citation type="submission" date="2020-05" db="EMBL/GenBank/DDBJ databases">
        <title>Distinct polysaccharide utilization as determinants for interspecies competition between intestinal Prevotella spp.</title>
        <authorList>
            <person name="Galvez E.J.C."/>
            <person name="Iljazovic A."/>
            <person name="Strowig T."/>
        </authorList>
    </citation>
    <scope>NUCLEOTIDE SEQUENCE [LARGE SCALE GENOMIC DNA]</scope>
    <source>
        <strain evidence="11 12">PMUR</strain>
    </source>
</reference>
<comment type="caution">
    <text evidence="11">The sequence shown here is derived from an EMBL/GenBank/DDBJ whole genome shotgun (WGS) entry which is preliminary data.</text>
</comment>
<dbReference type="Pfam" id="PF00483">
    <property type="entry name" value="NTP_transferase"/>
    <property type="match status" value="1"/>
</dbReference>
<dbReference type="CDD" id="cd02538">
    <property type="entry name" value="G1P_TT_short"/>
    <property type="match status" value="1"/>
</dbReference>
<dbReference type="EC" id="2.7.7.24" evidence="3 9"/>
<organism evidence="11 12">
    <name type="scientific">Xylanibacter muris</name>
    <dbReference type="NCBI Taxonomy" id="2736290"/>
    <lineage>
        <taxon>Bacteria</taxon>
        <taxon>Pseudomonadati</taxon>
        <taxon>Bacteroidota</taxon>
        <taxon>Bacteroidia</taxon>
        <taxon>Bacteroidales</taxon>
        <taxon>Prevotellaceae</taxon>
        <taxon>Xylanibacter</taxon>
    </lineage>
</organism>
<evidence type="ECO:0000256" key="3">
    <source>
        <dbReference type="ARBA" id="ARBA00012461"/>
    </source>
</evidence>
<dbReference type="RefSeq" id="WP_172276612.1">
    <property type="nucleotide sequence ID" value="NZ_CASGMU010000012.1"/>
</dbReference>
<keyword evidence="4 9" id="KW-0808">Transferase</keyword>
<comment type="function">
    <text evidence="9">Catalyzes the formation of dTDP-glucose, from dTTP and glucose 1-phosphate, as well as its pyrophosphorolysis.</text>
</comment>
<keyword evidence="6 9" id="KW-0479">Metal-binding</keyword>
<evidence type="ECO:0000256" key="1">
    <source>
        <dbReference type="ARBA" id="ARBA00001946"/>
    </source>
</evidence>
<evidence type="ECO:0000256" key="6">
    <source>
        <dbReference type="ARBA" id="ARBA00022723"/>
    </source>
</evidence>
<dbReference type="SUPFAM" id="SSF53448">
    <property type="entry name" value="Nucleotide-diphospho-sugar transferases"/>
    <property type="match status" value="1"/>
</dbReference>
<dbReference type="InterPro" id="IPR005907">
    <property type="entry name" value="G1P_thy_trans_s"/>
</dbReference>
<evidence type="ECO:0000256" key="5">
    <source>
        <dbReference type="ARBA" id="ARBA00022695"/>
    </source>
</evidence>
<comment type="catalytic activity">
    <reaction evidence="8 9">
        <text>dTTP + alpha-D-glucose 1-phosphate + H(+) = dTDP-alpha-D-glucose + diphosphate</text>
        <dbReference type="Rhea" id="RHEA:15225"/>
        <dbReference type="ChEBI" id="CHEBI:15378"/>
        <dbReference type="ChEBI" id="CHEBI:33019"/>
        <dbReference type="ChEBI" id="CHEBI:37568"/>
        <dbReference type="ChEBI" id="CHEBI:57477"/>
        <dbReference type="ChEBI" id="CHEBI:58601"/>
        <dbReference type="EC" id="2.7.7.24"/>
    </reaction>
</comment>
<evidence type="ECO:0000256" key="8">
    <source>
        <dbReference type="ARBA" id="ARBA00049336"/>
    </source>
</evidence>
<evidence type="ECO:0000313" key="12">
    <source>
        <dbReference type="Proteomes" id="UP000714420"/>
    </source>
</evidence>
<dbReference type="InterPro" id="IPR005835">
    <property type="entry name" value="NTP_transferase_dom"/>
</dbReference>
<keyword evidence="7 9" id="KW-0460">Magnesium</keyword>
<comment type="similarity">
    <text evidence="2 9">Belongs to the glucose-1-phosphate thymidylyltransferase family.</text>
</comment>
<evidence type="ECO:0000259" key="10">
    <source>
        <dbReference type="Pfam" id="PF00483"/>
    </source>
</evidence>
<dbReference type="EMBL" id="JABKKF010000012">
    <property type="protein sequence ID" value="NPD92929.1"/>
    <property type="molecule type" value="Genomic_DNA"/>
</dbReference>
<evidence type="ECO:0000313" key="11">
    <source>
        <dbReference type="EMBL" id="NPD92929.1"/>
    </source>
</evidence>
<name>A0ABX2AP15_9BACT</name>
<evidence type="ECO:0000256" key="7">
    <source>
        <dbReference type="ARBA" id="ARBA00022842"/>
    </source>
</evidence>